<dbReference type="PROSITE" id="PS01124">
    <property type="entry name" value="HTH_ARAC_FAMILY_2"/>
    <property type="match status" value="1"/>
</dbReference>
<evidence type="ECO:0000256" key="1">
    <source>
        <dbReference type="ARBA" id="ARBA00023015"/>
    </source>
</evidence>
<accession>A0A378SLH6</accession>
<dbReference type="PANTHER" id="PTHR46796:SF12">
    <property type="entry name" value="HTH-TYPE DNA-BINDING TRANSCRIPTIONAL ACTIVATOR EUTR"/>
    <property type="match status" value="1"/>
</dbReference>
<keyword evidence="2" id="KW-0238">DNA-binding</keyword>
<dbReference type="SMART" id="SM00342">
    <property type="entry name" value="HTH_ARAC"/>
    <property type="match status" value="1"/>
</dbReference>
<reference evidence="5 6" key="1">
    <citation type="submission" date="2018-06" db="EMBL/GenBank/DDBJ databases">
        <authorList>
            <consortium name="Pathogen Informatics"/>
            <person name="Doyle S."/>
        </authorList>
    </citation>
    <scope>NUCLEOTIDE SEQUENCE [LARGE SCALE GENOMIC DNA]</scope>
    <source>
        <strain evidence="5 6">NCTC10742</strain>
    </source>
</reference>
<evidence type="ECO:0000313" key="6">
    <source>
        <dbReference type="Proteomes" id="UP000254291"/>
    </source>
</evidence>
<organism evidence="5 6">
    <name type="scientific">Mycolicibacterium gilvum</name>
    <dbReference type="NCBI Taxonomy" id="1804"/>
    <lineage>
        <taxon>Bacteria</taxon>
        <taxon>Bacillati</taxon>
        <taxon>Actinomycetota</taxon>
        <taxon>Actinomycetes</taxon>
        <taxon>Mycobacteriales</taxon>
        <taxon>Mycobacteriaceae</taxon>
        <taxon>Mycolicibacterium</taxon>
    </lineage>
</organism>
<dbReference type="InterPro" id="IPR050204">
    <property type="entry name" value="AraC_XylS_family_regulators"/>
</dbReference>
<dbReference type="PANTHER" id="PTHR46796">
    <property type="entry name" value="HTH-TYPE TRANSCRIPTIONAL ACTIVATOR RHAS-RELATED"/>
    <property type="match status" value="1"/>
</dbReference>
<dbReference type="EMBL" id="UGQM01000001">
    <property type="protein sequence ID" value="STZ43659.1"/>
    <property type="molecule type" value="Genomic_DNA"/>
</dbReference>
<gene>
    <name evidence="5" type="ORF">NCTC10742_02889</name>
</gene>
<evidence type="ECO:0000256" key="2">
    <source>
        <dbReference type="ARBA" id="ARBA00023125"/>
    </source>
</evidence>
<dbReference type="Proteomes" id="UP000254291">
    <property type="component" value="Unassembled WGS sequence"/>
</dbReference>
<protein>
    <submittedName>
        <fullName evidence="5">Helix-turn-helix domain-containing protein</fullName>
    </submittedName>
</protein>
<dbReference type="GO" id="GO:0043565">
    <property type="term" value="F:sequence-specific DNA binding"/>
    <property type="evidence" value="ECO:0007669"/>
    <property type="project" value="InterPro"/>
</dbReference>
<evidence type="ECO:0000259" key="4">
    <source>
        <dbReference type="PROSITE" id="PS01124"/>
    </source>
</evidence>
<feature type="domain" description="HTH araC/xylS-type" evidence="4">
    <location>
        <begin position="229"/>
        <end position="330"/>
    </location>
</feature>
<dbReference type="InterPro" id="IPR018060">
    <property type="entry name" value="HTH_AraC"/>
</dbReference>
<evidence type="ECO:0000313" key="5">
    <source>
        <dbReference type="EMBL" id="STZ43659.1"/>
    </source>
</evidence>
<proteinExistence type="predicted"/>
<dbReference type="Gene3D" id="1.10.10.60">
    <property type="entry name" value="Homeodomain-like"/>
    <property type="match status" value="1"/>
</dbReference>
<name>A0A378SLH6_9MYCO</name>
<dbReference type="Pfam" id="PF12833">
    <property type="entry name" value="HTH_18"/>
    <property type="match status" value="1"/>
</dbReference>
<keyword evidence="1" id="KW-0805">Transcription regulation</keyword>
<dbReference type="AlphaFoldDB" id="A0A378SLH6"/>
<evidence type="ECO:0000256" key="3">
    <source>
        <dbReference type="ARBA" id="ARBA00023163"/>
    </source>
</evidence>
<sequence>MRHCSARRGRKRLPDATAGTLLIDARDIDDAEAQISAAFTTFRIRAAAPARSTRIQVWRNYAGSMGVDDVEYTYDLTYDMEAPEQILLCRMLSGVFEETHHGQPTRRHGIGTAIAFGAIQSPSSGRLEKTRYHMISVPREALGQVAGDHPGSDAVRLTSTAPFSDVANQLVVDVADHIRHGLMSNPRAVVEPLVVGNATRYLAASMLAAFPHTGADRPPGETDNYDALRRGTAFIDDNAHRDISPADVAHAARVSGPTLKELFVRHRNCTPLQRLQRVRLEHVHRELAMADPQTSTVADIARKWGFWRLGPFTTVYRETYGQVPDRTLDQ</sequence>
<dbReference type="GO" id="GO:0003700">
    <property type="term" value="F:DNA-binding transcription factor activity"/>
    <property type="evidence" value="ECO:0007669"/>
    <property type="project" value="InterPro"/>
</dbReference>
<keyword evidence="3" id="KW-0804">Transcription</keyword>